<keyword evidence="3" id="KW-1185">Reference proteome</keyword>
<dbReference type="Proteomes" id="UP000016511">
    <property type="component" value="Unassembled WGS sequence"/>
</dbReference>
<dbReference type="HOGENOM" id="CLU_3003989_0_0_9"/>
<keyword evidence="1" id="KW-0472">Membrane</keyword>
<sequence>MDLNDKIKMLEDEIQDLKKQVKKTNRKGFGSYLTVFLTSFFSTLLFLIIYTLLGGK</sequence>
<dbReference type="AlphaFoldDB" id="U1YEY9"/>
<feature type="transmembrane region" description="Helical" evidence="1">
    <location>
        <begin position="29"/>
        <end position="53"/>
    </location>
</feature>
<evidence type="ECO:0000256" key="1">
    <source>
        <dbReference type="SAM" id="Phobius"/>
    </source>
</evidence>
<proteinExistence type="predicted"/>
<keyword evidence="1" id="KW-0812">Transmembrane</keyword>
<keyword evidence="1" id="KW-1133">Transmembrane helix</keyword>
<accession>U1YEY9</accession>
<dbReference type="PATRIC" id="fig|649747.3.peg.1128"/>
<dbReference type="RefSeq" id="WP_021618914.1">
    <property type="nucleotide sequence ID" value="NZ_KE952652.1"/>
</dbReference>
<reference evidence="2 3" key="1">
    <citation type="submission" date="2013-08" db="EMBL/GenBank/DDBJ databases">
        <authorList>
            <person name="Weinstock G."/>
            <person name="Sodergren E."/>
            <person name="Wylie T."/>
            <person name="Fulton L."/>
            <person name="Fulton R."/>
            <person name="Fronick C."/>
            <person name="O'Laughlin M."/>
            <person name="Godfrey J."/>
            <person name="Miner T."/>
            <person name="Herter B."/>
            <person name="Appelbaum E."/>
            <person name="Cordes M."/>
            <person name="Lek S."/>
            <person name="Wollam A."/>
            <person name="Pepin K.H."/>
            <person name="Palsikar V.B."/>
            <person name="Mitreva M."/>
            <person name="Wilson R.K."/>
        </authorList>
    </citation>
    <scope>NUCLEOTIDE SEQUENCE [LARGE SCALE GENOMIC DNA]</scope>
    <source>
        <strain evidence="2 3">ATCC 12856</strain>
    </source>
</reference>
<evidence type="ECO:0000313" key="2">
    <source>
        <dbReference type="EMBL" id="ERI10657.1"/>
    </source>
</evidence>
<evidence type="ECO:0000313" key="3">
    <source>
        <dbReference type="Proteomes" id="UP000016511"/>
    </source>
</evidence>
<name>U1YEY9_ANEAE</name>
<dbReference type="GeneID" id="92842108"/>
<protein>
    <submittedName>
        <fullName evidence="2">Uncharacterized protein</fullName>
    </submittedName>
</protein>
<dbReference type="EMBL" id="AWSJ01000082">
    <property type="protein sequence ID" value="ERI10657.1"/>
    <property type="molecule type" value="Genomic_DNA"/>
</dbReference>
<gene>
    <name evidence="2" type="ORF">HMPREF0083_01242</name>
</gene>
<organism evidence="2 3">
    <name type="scientific">Aneurinibacillus aneurinilyticus ATCC 12856</name>
    <dbReference type="NCBI Taxonomy" id="649747"/>
    <lineage>
        <taxon>Bacteria</taxon>
        <taxon>Bacillati</taxon>
        <taxon>Bacillota</taxon>
        <taxon>Bacilli</taxon>
        <taxon>Bacillales</taxon>
        <taxon>Paenibacillaceae</taxon>
        <taxon>Aneurinibacillus group</taxon>
        <taxon>Aneurinibacillus</taxon>
    </lineage>
</organism>
<comment type="caution">
    <text evidence="2">The sequence shown here is derived from an EMBL/GenBank/DDBJ whole genome shotgun (WGS) entry which is preliminary data.</text>
</comment>